<keyword evidence="4 5" id="KW-0472">Membrane</keyword>
<feature type="transmembrane region" description="Helical" evidence="5">
    <location>
        <begin position="140"/>
        <end position="162"/>
    </location>
</feature>
<evidence type="ECO:0000256" key="2">
    <source>
        <dbReference type="ARBA" id="ARBA00022692"/>
    </source>
</evidence>
<feature type="transmembrane region" description="Helical" evidence="5">
    <location>
        <begin position="253"/>
        <end position="274"/>
    </location>
</feature>
<dbReference type="Pfam" id="PF07690">
    <property type="entry name" value="MFS_1"/>
    <property type="match status" value="1"/>
</dbReference>
<evidence type="ECO:0000256" key="4">
    <source>
        <dbReference type="ARBA" id="ARBA00023136"/>
    </source>
</evidence>
<evidence type="ECO:0000256" key="1">
    <source>
        <dbReference type="ARBA" id="ARBA00004141"/>
    </source>
</evidence>
<dbReference type="InterPro" id="IPR011701">
    <property type="entry name" value="MFS"/>
</dbReference>
<dbReference type="PANTHER" id="PTHR23508">
    <property type="entry name" value="CARBOXYLIC ACID TRANSPORTER PROTEIN HOMOLOG"/>
    <property type="match status" value="1"/>
</dbReference>
<dbReference type="GO" id="GO:0046943">
    <property type="term" value="F:carboxylic acid transmembrane transporter activity"/>
    <property type="evidence" value="ECO:0007669"/>
    <property type="project" value="TreeGrafter"/>
</dbReference>
<dbReference type="Proteomes" id="UP000541636">
    <property type="component" value="Unassembled WGS sequence"/>
</dbReference>
<feature type="transmembrane region" description="Helical" evidence="5">
    <location>
        <begin position="286"/>
        <end position="304"/>
    </location>
</feature>
<gene>
    <name evidence="7" type="ORF">HF690_08790</name>
</gene>
<comment type="caution">
    <text evidence="7">The sequence shown here is derived from an EMBL/GenBank/DDBJ whole genome shotgun (WGS) entry which is preliminary data.</text>
</comment>
<evidence type="ECO:0000313" key="8">
    <source>
        <dbReference type="Proteomes" id="UP000541636"/>
    </source>
</evidence>
<evidence type="ECO:0000256" key="5">
    <source>
        <dbReference type="SAM" id="Phobius"/>
    </source>
</evidence>
<name>A0A846ZL50_9GAMM</name>
<evidence type="ECO:0000259" key="6">
    <source>
        <dbReference type="PROSITE" id="PS50850"/>
    </source>
</evidence>
<dbReference type="PROSITE" id="PS50850">
    <property type="entry name" value="MFS"/>
    <property type="match status" value="1"/>
</dbReference>
<proteinExistence type="predicted"/>
<organism evidence="7 8">
    <name type="scientific">Oleiagrimonas citrea</name>
    <dbReference type="NCBI Taxonomy" id="1665687"/>
    <lineage>
        <taxon>Bacteria</taxon>
        <taxon>Pseudomonadati</taxon>
        <taxon>Pseudomonadota</taxon>
        <taxon>Gammaproteobacteria</taxon>
        <taxon>Lysobacterales</taxon>
        <taxon>Rhodanobacteraceae</taxon>
        <taxon>Oleiagrimonas</taxon>
    </lineage>
</organism>
<feature type="transmembrane region" description="Helical" evidence="5">
    <location>
        <begin position="387"/>
        <end position="408"/>
    </location>
</feature>
<keyword evidence="2 5" id="KW-0812">Transmembrane</keyword>
<feature type="transmembrane region" description="Helical" evidence="5">
    <location>
        <begin position="310"/>
        <end position="330"/>
    </location>
</feature>
<protein>
    <submittedName>
        <fullName evidence="7">MFS transporter</fullName>
    </submittedName>
</protein>
<feature type="transmembrane region" description="Helical" evidence="5">
    <location>
        <begin position="82"/>
        <end position="101"/>
    </location>
</feature>
<accession>A0A846ZL50</accession>
<dbReference type="PANTHER" id="PTHR23508:SF10">
    <property type="entry name" value="CARBOXYLIC ACID TRANSPORTER PROTEIN HOMOLOG"/>
    <property type="match status" value="1"/>
</dbReference>
<dbReference type="InterPro" id="IPR005829">
    <property type="entry name" value="Sugar_transporter_CS"/>
</dbReference>
<dbReference type="InterPro" id="IPR020846">
    <property type="entry name" value="MFS_dom"/>
</dbReference>
<keyword evidence="8" id="KW-1185">Reference proteome</keyword>
<dbReference type="GO" id="GO:0005886">
    <property type="term" value="C:plasma membrane"/>
    <property type="evidence" value="ECO:0007669"/>
    <property type="project" value="TreeGrafter"/>
</dbReference>
<evidence type="ECO:0000313" key="7">
    <source>
        <dbReference type="EMBL" id="NKZ39045.1"/>
    </source>
</evidence>
<evidence type="ECO:0000256" key="3">
    <source>
        <dbReference type="ARBA" id="ARBA00022989"/>
    </source>
</evidence>
<feature type="domain" description="Major facilitator superfamily (MFS) profile" evidence="6">
    <location>
        <begin position="16"/>
        <end position="413"/>
    </location>
</feature>
<feature type="transmembrane region" description="Helical" evidence="5">
    <location>
        <begin position="168"/>
        <end position="187"/>
    </location>
</feature>
<keyword evidence="3 5" id="KW-1133">Transmembrane helix</keyword>
<feature type="transmembrane region" description="Helical" evidence="5">
    <location>
        <begin position="16"/>
        <end position="38"/>
    </location>
</feature>
<dbReference type="RefSeq" id="WP_168609180.1">
    <property type="nucleotide sequence ID" value="NZ_JAAZQD010000003.1"/>
</dbReference>
<reference evidence="7 8" key="1">
    <citation type="journal article" date="2017" name="Int. J. Syst. Evol. Microbiol.">
        <title>Oleiagrimonas citrea sp. nov., a marine bacterium isolated from tidal flat sediment and emended description of the genus Oleiagrimonas Fang et al. 2015 and Oleiagrimonas soli.</title>
        <authorList>
            <person name="Yang S.H."/>
            <person name="Seo H.S."/>
            <person name="Seong C.N."/>
            <person name="Kwon K.K."/>
        </authorList>
    </citation>
    <scope>NUCLEOTIDE SEQUENCE [LARGE SCALE GENOMIC DNA]</scope>
    <source>
        <strain evidence="7 8">MEBiC09124</strain>
    </source>
</reference>
<dbReference type="EMBL" id="JAAZQD010000003">
    <property type="protein sequence ID" value="NKZ39045.1"/>
    <property type="molecule type" value="Genomic_DNA"/>
</dbReference>
<sequence length="422" mass="45414">MAFATLRSLNTEQRHAVLASFLGWTLDAFDFFLLVFVLDDVARSFGSDVEAVSFGILLTLAARPIGALLFGRLADRFGRRPVLMVDVALFSALEFICAFAPSLTVLLVLRFLFGIAMGGEWGIGAALAMESIPAKARGAVSGLLQSGYPFGYFLGALAYWIVTDVLGFSWRGMFVAGALPALLVLYLRMKVPESPAWKANEQQQRRQNVFEAMRGHWGLFVFMMVLMGAFNMFSHGSQDMYPTFLKQQLHLGAGAVTVLTMLLNAGAIVGGLSFGAWSEHIGRRRAIIIAALLAIPVVPLWMFGDQIATWMGWTAPIASLALLGAGAFLIQVMVQGAWGIVPTHLNELAPGTVRGTLPGFAYQLGNLLAAATATAQAALATRLQGDYASVMAVWLVVVALALAALAWLGPEARGQRFDTHEA</sequence>
<dbReference type="CDD" id="cd17316">
    <property type="entry name" value="MFS_SV2_like"/>
    <property type="match status" value="1"/>
</dbReference>
<dbReference type="Gene3D" id="1.20.1250.20">
    <property type="entry name" value="MFS general substrate transporter like domains"/>
    <property type="match status" value="2"/>
</dbReference>
<feature type="transmembrane region" description="Helical" evidence="5">
    <location>
        <begin position="107"/>
        <end position="128"/>
    </location>
</feature>
<dbReference type="PROSITE" id="PS00217">
    <property type="entry name" value="SUGAR_TRANSPORT_2"/>
    <property type="match status" value="1"/>
</dbReference>
<dbReference type="InterPro" id="IPR036259">
    <property type="entry name" value="MFS_trans_sf"/>
</dbReference>
<comment type="subcellular location">
    <subcellularLocation>
        <location evidence="1">Membrane</location>
        <topology evidence="1">Multi-pass membrane protein</topology>
    </subcellularLocation>
</comment>
<feature type="transmembrane region" description="Helical" evidence="5">
    <location>
        <begin position="50"/>
        <end position="70"/>
    </location>
</feature>
<feature type="transmembrane region" description="Helical" evidence="5">
    <location>
        <begin position="215"/>
        <end position="233"/>
    </location>
</feature>
<dbReference type="SUPFAM" id="SSF103473">
    <property type="entry name" value="MFS general substrate transporter"/>
    <property type="match status" value="1"/>
</dbReference>
<dbReference type="AlphaFoldDB" id="A0A846ZL50"/>